<evidence type="ECO:0000313" key="2">
    <source>
        <dbReference type="Proteomes" id="UP000789366"/>
    </source>
</evidence>
<proteinExistence type="predicted"/>
<feature type="non-terminal residue" evidence="1">
    <location>
        <position position="1"/>
    </location>
</feature>
<name>A0ACA9Q1I3_9GLOM</name>
<protein>
    <submittedName>
        <fullName evidence="1">17011_t:CDS:1</fullName>
    </submittedName>
</protein>
<feature type="non-terminal residue" evidence="1">
    <location>
        <position position="541"/>
    </location>
</feature>
<evidence type="ECO:0000313" key="1">
    <source>
        <dbReference type="EMBL" id="CAG8733751.1"/>
    </source>
</evidence>
<comment type="caution">
    <text evidence="1">The sequence shown here is derived from an EMBL/GenBank/DDBJ whole genome shotgun (WGS) entry which is preliminary data.</text>
</comment>
<accession>A0ACA9Q1I3</accession>
<gene>
    <name evidence="1" type="ORF">SPELUC_LOCUS13305</name>
</gene>
<reference evidence="1" key="1">
    <citation type="submission" date="2021-06" db="EMBL/GenBank/DDBJ databases">
        <authorList>
            <person name="Kallberg Y."/>
            <person name="Tangrot J."/>
            <person name="Rosling A."/>
        </authorList>
    </citation>
    <scope>NUCLEOTIDE SEQUENCE</scope>
    <source>
        <strain evidence="1">28 12/20/2015</strain>
    </source>
</reference>
<dbReference type="EMBL" id="CAJVPW010034512">
    <property type="protein sequence ID" value="CAG8733751.1"/>
    <property type="molecule type" value="Genomic_DNA"/>
</dbReference>
<keyword evidence="2" id="KW-1185">Reference proteome</keyword>
<organism evidence="1 2">
    <name type="scientific">Cetraspora pellucida</name>
    <dbReference type="NCBI Taxonomy" id="1433469"/>
    <lineage>
        <taxon>Eukaryota</taxon>
        <taxon>Fungi</taxon>
        <taxon>Fungi incertae sedis</taxon>
        <taxon>Mucoromycota</taxon>
        <taxon>Glomeromycotina</taxon>
        <taxon>Glomeromycetes</taxon>
        <taxon>Diversisporales</taxon>
        <taxon>Gigasporaceae</taxon>
        <taxon>Cetraspora</taxon>
    </lineage>
</organism>
<sequence length="541" mass="57271">ILGIYKINNCDTGSSDDIIIRAMQRAKADGMQIINLSIGHEFAAWSEDPLAVATSAIADSGIAVVISISNDGNSGIFTLGSPESGANVITVGAIENFKFFTFFLSLSTDPSRKIIYATTRITLQFGLSGPLPIKPTSNVPLTADDVCNSVTGSFTGSIALIARGGCSFNQKVTNAVNAGAVGVIFYNNDATQSFAISVTSTTPTAIISMNDGLFILNEINRNPSVTVSFPNNTIVADSQIGGQPLNSSGLGPTFELDLKPDFLAPGGRIFSTFPIALGSYATLSGTSMAAAYMSGSVALFLQAKGTTDPKRVRDIFQVTSKPLEMKDLNQKSLGMLHSVSKQGGGVINVLDAIESKVLITPGRLALNDTPHFNGTAFFQITNNLKDTANFVISHRPAASARGFFGGQLVPLAFTFFEKFFATVKIEPSSIRLKPGKSTTIKLSITPPVQLDPQDFGIYSGFIVVKIDGNGHDGNGHDGNGHDGNDHDGNDHDGNDHDGNGHDGNGHDKNGHDKNGHDRNGHDRNGHDRNGHDRNGHDRNGL</sequence>
<dbReference type="Proteomes" id="UP000789366">
    <property type="component" value="Unassembled WGS sequence"/>
</dbReference>